<dbReference type="EMBL" id="QFFJ01000002">
    <property type="protein sequence ID" value="RBL88204.1"/>
    <property type="molecule type" value="Genomic_DNA"/>
</dbReference>
<organism evidence="1 2">
    <name type="scientific">Chitinophaga flava</name>
    <dbReference type="NCBI Taxonomy" id="2259036"/>
    <lineage>
        <taxon>Bacteria</taxon>
        <taxon>Pseudomonadati</taxon>
        <taxon>Bacteroidota</taxon>
        <taxon>Chitinophagia</taxon>
        <taxon>Chitinophagales</taxon>
        <taxon>Chitinophagaceae</taxon>
        <taxon>Chitinophaga</taxon>
    </lineage>
</organism>
<name>A0A365XR48_9BACT</name>
<evidence type="ECO:0000313" key="1">
    <source>
        <dbReference type="EMBL" id="RBL88204.1"/>
    </source>
</evidence>
<accession>A0A365XR48</accession>
<dbReference type="Proteomes" id="UP000253410">
    <property type="component" value="Unassembled WGS sequence"/>
</dbReference>
<gene>
    <name evidence="1" type="ORF">DF182_16520</name>
</gene>
<sequence length="96" mass="10807">MKKPIITFTIWSLALNAMINNHSNPDAAKEQPNENDASWWLDSQGQLWQGRQGKIWTTVSKAGKRTSFPPGTISSQRKAPGSCYTLSDGRMLWIEE</sequence>
<evidence type="ECO:0000313" key="2">
    <source>
        <dbReference type="Proteomes" id="UP000253410"/>
    </source>
</evidence>
<protein>
    <submittedName>
        <fullName evidence="1">Uncharacterized protein</fullName>
    </submittedName>
</protein>
<dbReference type="AlphaFoldDB" id="A0A365XR48"/>
<keyword evidence="2" id="KW-1185">Reference proteome</keyword>
<dbReference type="RefSeq" id="WP_113616956.1">
    <property type="nucleotide sequence ID" value="NZ_QFFJ01000002.1"/>
</dbReference>
<reference evidence="1 2" key="1">
    <citation type="submission" date="2018-05" db="EMBL/GenBank/DDBJ databases">
        <title>Chitinophaga sp. K3CV102501T nov., isolated from isolated from a monsoon evergreen broad-leaved forest soil.</title>
        <authorList>
            <person name="Lv Y."/>
        </authorList>
    </citation>
    <scope>NUCLEOTIDE SEQUENCE [LARGE SCALE GENOMIC DNA]</scope>
    <source>
        <strain evidence="1 2">GDMCC 1.1325</strain>
    </source>
</reference>
<comment type="caution">
    <text evidence="1">The sequence shown here is derived from an EMBL/GenBank/DDBJ whole genome shotgun (WGS) entry which is preliminary data.</text>
</comment>
<proteinExistence type="predicted"/>